<evidence type="ECO:0000313" key="8">
    <source>
        <dbReference type="Ensembl" id="ENSEEEP00000028734.2"/>
    </source>
</evidence>
<dbReference type="PANTHER" id="PTHR46386:SF1">
    <property type="entry name" value="NUCLEAR BODY PROTEIN SP140-LIKE PROTEIN"/>
    <property type="match status" value="1"/>
</dbReference>
<evidence type="ECO:0000259" key="6">
    <source>
        <dbReference type="PROSITE" id="PS50016"/>
    </source>
</evidence>
<organism evidence="8 9">
    <name type="scientific">Electrophorus electricus</name>
    <name type="common">Electric eel</name>
    <name type="synonym">Gymnotus electricus</name>
    <dbReference type="NCBI Taxonomy" id="8005"/>
    <lineage>
        <taxon>Eukaryota</taxon>
        <taxon>Metazoa</taxon>
        <taxon>Chordata</taxon>
        <taxon>Craniata</taxon>
        <taxon>Vertebrata</taxon>
        <taxon>Euteleostomi</taxon>
        <taxon>Actinopterygii</taxon>
        <taxon>Neopterygii</taxon>
        <taxon>Teleostei</taxon>
        <taxon>Ostariophysi</taxon>
        <taxon>Gymnotiformes</taxon>
        <taxon>Gymnotoidei</taxon>
        <taxon>Gymnotidae</taxon>
        <taxon>Electrophorus</taxon>
    </lineage>
</organism>
<proteinExistence type="predicted"/>
<evidence type="ECO:0000256" key="4">
    <source>
        <dbReference type="PROSITE-ProRule" id="PRU00146"/>
    </source>
</evidence>
<reference evidence="8" key="5">
    <citation type="submission" date="2025-09" db="UniProtKB">
        <authorList>
            <consortium name="Ensembl"/>
        </authorList>
    </citation>
    <scope>IDENTIFICATION</scope>
</reference>
<dbReference type="Pfam" id="PF00628">
    <property type="entry name" value="PHD"/>
    <property type="match status" value="1"/>
</dbReference>
<dbReference type="Ensembl" id="ENSEEET00000029072.2">
    <property type="protein sequence ID" value="ENSEEEP00000028734.2"/>
    <property type="gene ID" value="ENSEEEG00000013807.2"/>
</dbReference>
<evidence type="ECO:0000256" key="2">
    <source>
        <dbReference type="ARBA" id="ARBA00022771"/>
    </source>
</evidence>
<dbReference type="InterPro" id="IPR019787">
    <property type="entry name" value="Znf_PHD-finger"/>
</dbReference>
<dbReference type="InterPro" id="IPR011011">
    <property type="entry name" value="Znf_FYVE_PHD"/>
</dbReference>
<dbReference type="OMA" id="IRTENTW"/>
<sequence length="368" mass="42056">MDDESNIGTSTESESETDADSDWEDKRKMRQTRRKRRNRNSQRPSSRHTSSKKTFTNRHADISNPLGEKIRSAAQFPVTCGHKEGTLHKNKYSNSHPCIYSEGQWFTPTQFEQFGGKERNKKWKTSIVHHNVPLQTFIQEGFLSCPSFRQRKTEDVERAVSRSLPDVTRDMQRLKRQGRTACSSGNTSHRKDTISEPISDYGTSISEDDEEDDDDVMALFRGDSIPVKCFSETGTLHKKRFATGRCGKCIRTELCWLTPEGFVKSALPNGIWRRDITSNRTSLGTLIMRKILELHAVNCKCQVCRGENMLDQVNDDECFICNTHGNLVCCDKCPRAFHHHCHTPALQDDTLGEQWICSFCTIRANEPS</sequence>
<dbReference type="STRING" id="8005.ENSEEEP00000028734"/>
<dbReference type="Gene3D" id="3.30.40.10">
    <property type="entry name" value="Zinc/RING finger domain, C3HC4 (zinc finger)"/>
    <property type="match status" value="1"/>
</dbReference>
<evidence type="ECO:0000256" key="5">
    <source>
        <dbReference type="SAM" id="MobiDB-lite"/>
    </source>
</evidence>
<feature type="region of interest" description="Disordered" evidence="5">
    <location>
        <begin position="172"/>
        <end position="211"/>
    </location>
</feature>
<dbReference type="GO" id="GO:0008270">
    <property type="term" value="F:zinc ion binding"/>
    <property type="evidence" value="ECO:0007669"/>
    <property type="project" value="UniProtKB-KW"/>
</dbReference>
<dbReference type="GO" id="GO:0000981">
    <property type="term" value="F:DNA-binding transcription factor activity, RNA polymerase II-specific"/>
    <property type="evidence" value="ECO:0007669"/>
    <property type="project" value="TreeGrafter"/>
</dbReference>
<name>A0A4W4FX98_ELEEL</name>
<dbReference type="SMART" id="SM00258">
    <property type="entry name" value="SAND"/>
    <property type="match status" value="2"/>
</dbReference>
<feature type="domain" description="SAND" evidence="7">
    <location>
        <begin position="57"/>
        <end position="144"/>
    </location>
</feature>
<feature type="domain" description="SAND" evidence="7">
    <location>
        <begin position="211"/>
        <end position="298"/>
    </location>
</feature>
<keyword evidence="2 4" id="KW-0863">Zinc-finger</keyword>
<reference evidence="8" key="4">
    <citation type="submission" date="2025-08" db="UniProtKB">
        <authorList>
            <consortium name="Ensembl"/>
        </authorList>
    </citation>
    <scope>IDENTIFICATION</scope>
</reference>
<reference evidence="9" key="1">
    <citation type="journal article" date="2014" name="Science">
        <title>Nonhuman genetics. Genomic basis for the convergent evolution of electric organs.</title>
        <authorList>
            <person name="Gallant J.R."/>
            <person name="Traeger L.L."/>
            <person name="Volkening J.D."/>
            <person name="Moffett H."/>
            <person name="Chen P.H."/>
            <person name="Novina C.D."/>
            <person name="Phillips G.N.Jr."/>
            <person name="Anand R."/>
            <person name="Wells G.B."/>
            <person name="Pinch M."/>
            <person name="Guth R."/>
            <person name="Unguez G.A."/>
            <person name="Albert J.S."/>
            <person name="Zakon H.H."/>
            <person name="Samanta M.P."/>
            <person name="Sussman M.R."/>
        </authorList>
    </citation>
    <scope>NUCLEOTIDE SEQUENCE [LARGE SCALE GENOMIC DNA]</scope>
</reference>
<dbReference type="AlphaFoldDB" id="A0A4W4FX98"/>
<dbReference type="InterPro" id="IPR043563">
    <property type="entry name" value="Sp110/Sp140/Sp140L-like"/>
</dbReference>
<dbReference type="SUPFAM" id="SSF63763">
    <property type="entry name" value="SAND domain-like"/>
    <property type="match status" value="2"/>
</dbReference>
<dbReference type="InterPro" id="IPR000770">
    <property type="entry name" value="SAND_dom"/>
</dbReference>
<keyword evidence="1" id="KW-0479">Metal-binding</keyword>
<dbReference type="InterPro" id="IPR013083">
    <property type="entry name" value="Znf_RING/FYVE/PHD"/>
</dbReference>
<dbReference type="PANTHER" id="PTHR46386">
    <property type="entry name" value="NUCLEAR BODY PROTEIN SP140"/>
    <property type="match status" value="1"/>
</dbReference>
<feature type="domain" description="PHD-type" evidence="6">
    <location>
        <begin position="315"/>
        <end position="363"/>
    </location>
</feature>
<reference evidence="9" key="2">
    <citation type="journal article" date="2017" name="Sci. Adv.">
        <title>A tail of two voltages: Proteomic comparison of the three electric organs of the electric eel.</title>
        <authorList>
            <person name="Traeger L.L."/>
            <person name="Sabat G."/>
            <person name="Barrett-Wilt G.A."/>
            <person name="Wells G.B."/>
            <person name="Sussman M.R."/>
        </authorList>
    </citation>
    <scope>NUCLEOTIDE SEQUENCE [LARGE SCALE GENOMIC DNA]</scope>
</reference>
<dbReference type="CDD" id="cd15541">
    <property type="entry name" value="PHD_TIF1_like"/>
    <property type="match status" value="1"/>
</dbReference>
<dbReference type="SMART" id="SM00249">
    <property type="entry name" value="PHD"/>
    <property type="match status" value="1"/>
</dbReference>
<evidence type="ECO:0000313" key="9">
    <source>
        <dbReference type="Proteomes" id="UP000314983"/>
    </source>
</evidence>
<gene>
    <name evidence="8" type="primary">PHF13</name>
</gene>
<dbReference type="PROSITE" id="PS50016">
    <property type="entry name" value="ZF_PHD_2"/>
    <property type="match status" value="1"/>
</dbReference>
<protein>
    <submittedName>
        <fullName evidence="8">Uncharacterized protein</fullName>
    </submittedName>
</protein>
<dbReference type="Gene3D" id="3.10.390.10">
    <property type="entry name" value="SAND domain-like"/>
    <property type="match status" value="2"/>
</dbReference>
<reference evidence="8" key="3">
    <citation type="submission" date="2020-05" db="EMBL/GenBank/DDBJ databases">
        <title>Electrophorus electricus (electric eel) genome, fEleEle1, primary haplotype.</title>
        <authorList>
            <person name="Myers G."/>
            <person name="Meyer A."/>
            <person name="Fedrigo O."/>
            <person name="Formenti G."/>
            <person name="Rhie A."/>
            <person name="Tracey A."/>
            <person name="Sims Y."/>
            <person name="Jarvis E.D."/>
        </authorList>
    </citation>
    <scope>NUCLEOTIDE SEQUENCE [LARGE SCALE GENOMIC DNA]</scope>
</reference>
<dbReference type="Proteomes" id="UP000314983">
    <property type="component" value="Chromosome 4"/>
</dbReference>
<feature type="compositionally biased region" description="Basic residues" evidence="5">
    <location>
        <begin position="28"/>
        <end position="51"/>
    </location>
</feature>
<evidence type="ECO:0000256" key="3">
    <source>
        <dbReference type="ARBA" id="ARBA00022833"/>
    </source>
</evidence>
<dbReference type="GO" id="GO:0005634">
    <property type="term" value="C:nucleus"/>
    <property type="evidence" value="ECO:0007669"/>
    <property type="project" value="TreeGrafter"/>
</dbReference>
<dbReference type="SUPFAM" id="SSF57903">
    <property type="entry name" value="FYVE/PHD zinc finger"/>
    <property type="match status" value="1"/>
</dbReference>
<dbReference type="InterPro" id="IPR001965">
    <property type="entry name" value="Znf_PHD"/>
</dbReference>
<keyword evidence="3" id="KW-0862">Zinc</keyword>
<evidence type="ECO:0000256" key="1">
    <source>
        <dbReference type="ARBA" id="ARBA00022723"/>
    </source>
</evidence>
<dbReference type="GO" id="GO:0003677">
    <property type="term" value="F:DNA binding"/>
    <property type="evidence" value="ECO:0007669"/>
    <property type="project" value="InterPro"/>
</dbReference>
<dbReference type="InterPro" id="IPR010919">
    <property type="entry name" value="SAND-like_dom_sf"/>
</dbReference>
<keyword evidence="9" id="KW-1185">Reference proteome</keyword>
<accession>A0A4W4FX98</accession>
<dbReference type="PROSITE" id="PS50864">
    <property type="entry name" value="SAND"/>
    <property type="match status" value="2"/>
</dbReference>
<feature type="region of interest" description="Disordered" evidence="5">
    <location>
        <begin position="1"/>
        <end position="67"/>
    </location>
</feature>
<dbReference type="GeneTree" id="ENSGT00940000169047"/>
<feature type="compositionally biased region" description="Acidic residues" evidence="5">
    <location>
        <begin position="13"/>
        <end position="23"/>
    </location>
</feature>
<evidence type="ECO:0000259" key="7">
    <source>
        <dbReference type="PROSITE" id="PS50864"/>
    </source>
</evidence>
<dbReference type="Pfam" id="PF01342">
    <property type="entry name" value="SAND"/>
    <property type="match status" value="2"/>
</dbReference>